<evidence type="ECO:0000313" key="4">
    <source>
        <dbReference type="EMBL" id="GEY20730.1"/>
    </source>
</evidence>
<dbReference type="PANTHER" id="PTHR35046">
    <property type="entry name" value="ZINC KNUCKLE (CCHC-TYPE) FAMILY PROTEIN"/>
    <property type="match status" value="1"/>
</dbReference>
<dbReference type="InterPro" id="IPR036397">
    <property type="entry name" value="RNaseH_sf"/>
</dbReference>
<accession>A0A699HI33</accession>
<reference evidence="4" key="1">
    <citation type="journal article" date="2019" name="Sci. Rep.">
        <title>Draft genome of Tanacetum cinerariifolium, the natural source of mosquito coil.</title>
        <authorList>
            <person name="Yamashiro T."/>
            <person name="Shiraishi A."/>
            <person name="Satake H."/>
            <person name="Nakayama K."/>
        </authorList>
    </citation>
    <scope>NUCLEOTIDE SEQUENCE</scope>
</reference>
<comment type="caution">
    <text evidence="4">The sequence shown here is derived from an EMBL/GenBank/DDBJ whole genome shotgun (WGS) entry which is preliminary data.</text>
</comment>
<dbReference type="EMBL" id="BKCJ010159936">
    <property type="protein sequence ID" value="GEY20730.1"/>
    <property type="molecule type" value="Genomic_DNA"/>
</dbReference>
<dbReference type="InterPro" id="IPR005162">
    <property type="entry name" value="Retrotrans_gag_dom"/>
</dbReference>
<dbReference type="Gene3D" id="3.30.70.270">
    <property type="match status" value="2"/>
</dbReference>
<evidence type="ECO:0000256" key="1">
    <source>
        <dbReference type="SAM" id="MobiDB-lite"/>
    </source>
</evidence>
<feature type="non-terminal residue" evidence="4">
    <location>
        <position position="743"/>
    </location>
</feature>
<feature type="domain" description="Reverse transcriptase" evidence="2">
    <location>
        <begin position="315"/>
        <end position="473"/>
    </location>
</feature>
<dbReference type="GO" id="GO:0003964">
    <property type="term" value="F:RNA-directed DNA polymerase activity"/>
    <property type="evidence" value="ECO:0007669"/>
    <property type="project" value="UniProtKB-KW"/>
</dbReference>
<keyword evidence="4" id="KW-0808">Transferase</keyword>
<name>A0A699HI33_TANCI</name>
<dbReference type="GO" id="GO:0003676">
    <property type="term" value="F:nucleic acid binding"/>
    <property type="evidence" value="ECO:0007669"/>
    <property type="project" value="InterPro"/>
</dbReference>
<dbReference type="CDD" id="cd01647">
    <property type="entry name" value="RT_LTR"/>
    <property type="match status" value="1"/>
</dbReference>
<dbReference type="Gene3D" id="3.10.10.10">
    <property type="entry name" value="HIV Type 1 Reverse Transcriptase, subunit A, domain 1"/>
    <property type="match status" value="1"/>
</dbReference>
<dbReference type="FunFam" id="3.30.70.270:FF:000020">
    <property type="entry name" value="Transposon Tf2-6 polyprotein-like Protein"/>
    <property type="match status" value="1"/>
</dbReference>
<evidence type="ECO:0000259" key="2">
    <source>
        <dbReference type="Pfam" id="PF00078"/>
    </source>
</evidence>
<keyword evidence="4" id="KW-0548">Nucleotidyltransferase</keyword>
<dbReference type="SUPFAM" id="SSF56672">
    <property type="entry name" value="DNA/RNA polymerases"/>
    <property type="match status" value="1"/>
</dbReference>
<dbReference type="Gene3D" id="3.30.420.10">
    <property type="entry name" value="Ribonuclease H-like superfamily/Ribonuclease H"/>
    <property type="match status" value="1"/>
</dbReference>
<keyword evidence="4" id="KW-0695">RNA-directed DNA polymerase</keyword>
<dbReference type="InterPro" id="IPR043128">
    <property type="entry name" value="Rev_trsase/Diguanyl_cyclase"/>
</dbReference>
<feature type="domain" description="Retrotransposon gag" evidence="3">
    <location>
        <begin position="83"/>
        <end position="158"/>
    </location>
</feature>
<dbReference type="Pfam" id="PF03732">
    <property type="entry name" value="Retrotrans_gag"/>
    <property type="match status" value="1"/>
</dbReference>
<organism evidence="4">
    <name type="scientific">Tanacetum cinerariifolium</name>
    <name type="common">Dalmatian daisy</name>
    <name type="synonym">Chrysanthemum cinerariifolium</name>
    <dbReference type="NCBI Taxonomy" id="118510"/>
    <lineage>
        <taxon>Eukaryota</taxon>
        <taxon>Viridiplantae</taxon>
        <taxon>Streptophyta</taxon>
        <taxon>Embryophyta</taxon>
        <taxon>Tracheophyta</taxon>
        <taxon>Spermatophyta</taxon>
        <taxon>Magnoliopsida</taxon>
        <taxon>eudicotyledons</taxon>
        <taxon>Gunneridae</taxon>
        <taxon>Pentapetalae</taxon>
        <taxon>asterids</taxon>
        <taxon>campanulids</taxon>
        <taxon>Asterales</taxon>
        <taxon>Asteraceae</taxon>
        <taxon>Asteroideae</taxon>
        <taxon>Anthemideae</taxon>
        <taxon>Anthemidinae</taxon>
        <taxon>Tanacetum</taxon>
    </lineage>
</organism>
<dbReference type="InterPro" id="IPR000477">
    <property type="entry name" value="RT_dom"/>
</dbReference>
<sequence length="743" mass="86361">MPGRGRPRNTYQGGDPAEPVINRDPRDIEEIERRQQQIQELELQQDKHNEETESNSVIWDVGFDEEENPFGRRLPPQAAHRIAWDHVKQKRRQQGKSRVETWDKMKKLLCAKFIPINYRQDAFFEYHSLMKNNSSIEQFIADFDRLRMRCEADEDEEQKYTDEVWCEVISMDACHLLLERPLQYDRRTKHDGFRNTYSFKKDGIHIVLAPLDSCDSSTSTMLLSKSEFLDYYKATDPKILFALVVTEQNTIISLPLMREIQHCIDFLRDASIPNKPAYRMNPKEHEELHRQVTELLEKGLIRESMSPCAVLGLLVPKHGGAYRMCIDCRVVNKIIIQYRFPILRFEDLLDQLHGAKFCSKIDLRSGYHQIRLRPEEEWKTAFKMRDGLYEWMLMSFGLSNAPSTFMSLMNHIFCEFIGRFVVVYFDDSLIFSTNIQQHLQHFRDVFTVLKDEKLFANHGKCHFLTTKVAFLIYLILCDGILMDKTKVHAITSWPPSKMLHDVRSFHGLASFYRRFIRNFSTIVAPITKCLKGSSFVWTDEAQQAFDDLKIHVNSAPVLALPNFHEVFQFEFDALGLGIDGVCHLAKSHYTNAGLYSSLSVPNGPWADVSIDFVLGLPHTLVGDNPKQWDFVLPQAEFAYNRSNHGSTCKSPFFIFYGRNPFTPLDLTPCPATAHFNAEEESRAKQIQDLHMQVKENQEKDKIRSKPNKKWEACQSQEKFKVVAVDKGRKTKENAKRMVKNAYT</sequence>
<proteinExistence type="predicted"/>
<dbReference type="Pfam" id="PF00078">
    <property type="entry name" value="RVT_1"/>
    <property type="match status" value="1"/>
</dbReference>
<evidence type="ECO:0000259" key="3">
    <source>
        <dbReference type="Pfam" id="PF03732"/>
    </source>
</evidence>
<dbReference type="InterPro" id="IPR043502">
    <property type="entry name" value="DNA/RNA_pol_sf"/>
</dbReference>
<gene>
    <name evidence="4" type="ORF">Tci_392704</name>
</gene>
<feature type="region of interest" description="Disordered" evidence="1">
    <location>
        <begin position="1"/>
        <end position="27"/>
    </location>
</feature>
<protein>
    <submittedName>
        <fullName evidence="4">RNA-directed DNA polymerase</fullName>
    </submittedName>
</protein>
<dbReference type="PANTHER" id="PTHR35046:SF23">
    <property type="entry name" value="NUCLEOTIDYLTRANSFERASE, RIBONUCLEASE H"/>
    <property type="match status" value="1"/>
</dbReference>
<dbReference type="AlphaFoldDB" id="A0A699HI33"/>